<evidence type="ECO:0000256" key="9">
    <source>
        <dbReference type="PROSITE-ProRule" id="PRU00339"/>
    </source>
</evidence>
<name>A0ABW9RUW0_9BACT</name>
<keyword evidence="9" id="KW-0802">TPR repeat</keyword>
<evidence type="ECO:0000256" key="1">
    <source>
        <dbReference type="ARBA" id="ARBA00000085"/>
    </source>
</evidence>
<evidence type="ECO:0000256" key="10">
    <source>
        <dbReference type="SAM" id="Coils"/>
    </source>
</evidence>
<reference evidence="13 14" key="1">
    <citation type="submission" date="2019-02" db="EMBL/GenBank/DDBJ databases">
        <authorList>
            <person name="Goldberg S.R."/>
            <person name="Haltli B.A."/>
            <person name="Correa H."/>
            <person name="Russell K.G."/>
        </authorList>
    </citation>
    <scope>NUCLEOTIDE SEQUENCE [LARGE SCALE GENOMIC DNA]</scope>
    <source>
        <strain evidence="13 14">JCM 16186</strain>
    </source>
</reference>
<comment type="catalytic activity">
    <reaction evidence="1">
        <text>ATP + protein L-histidine = ADP + protein N-phospho-L-histidine.</text>
        <dbReference type="EC" id="2.7.13.3"/>
    </reaction>
</comment>
<dbReference type="InterPro" id="IPR019734">
    <property type="entry name" value="TPR_rpt"/>
</dbReference>
<dbReference type="PANTHER" id="PTHR24421:SF10">
    <property type="entry name" value="NITRATE_NITRITE SENSOR PROTEIN NARQ"/>
    <property type="match status" value="1"/>
</dbReference>
<comment type="caution">
    <text evidence="13">The sequence shown here is derived from an EMBL/GenBank/DDBJ whole genome shotgun (WGS) entry which is preliminary data.</text>
</comment>
<dbReference type="RefSeq" id="WP_155174594.1">
    <property type="nucleotide sequence ID" value="NZ_BAAAFL010000021.1"/>
</dbReference>
<keyword evidence="4" id="KW-0808">Transferase</keyword>
<dbReference type="Pfam" id="PF07730">
    <property type="entry name" value="HisKA_3"/>
    <property type="match status" value="1"/>
</dbReference>
<sequence>MIATLRITISLFLALSFCNSGLCQEKSTQEVKLDSLFDEYINVVHASPVQAKLIADEILQISVENSYDIYAAKAHYLLGNLAYKKGEFSTTIEEINMAIDLLARNNVQEGLPACYNLLAVAYKNMGMLSEATEHFMSGLQLAKKLGDKRHEGNTYQNIALIYFQQQKYEQAMENLDRAKEIYKAINDESGLIDAMFNYANIHKEQGDYEQAREQYLKVLAYFERIEHYSKVAHVNINLSQMLIEEERYEEAVVQLKKTLQLLEKLSLHSDMAIVYNDLGLSNMKLGNLSVAIQYFDKALKLIDTANPPYFIGEVYQNLSQLYRMKGGYQKALFYYEQYVAYEESVNSLKKEKYQEELEKEYETALKETRIELLEREKSLKEAELQKSELQEKRQRLVKNVFIAGFLLVLITLIILRYFYVQKMKAQRRLAEQQEENSRQAINQLIKDYKLTVIERYQEGQEQERSRIAREIHDGIGSDLASLKMMLEHYLEHKGMDHNAGRIMIGIQNACKDIRNLSHQLHPLPFSQTGFSSFLKDFFAQKHNDGKLRINTFFFPEKDIDRLPDILLADIYRILQELVNNIVQHAEASEAEVQLTLHKAYINIVVNDNGRGMHQGKKASGIGLRNIRERLEALDGTMSIESSEKGTLVNIDIPLINHSNIISDEEAT</sequence>
<dbReference type="Pfam" id="PF13424">
    <property type="entry name" value="TPR_12"/>
    <property type="match status" value="3"/>
</dbReference>
<keyword evidence="3" id="KW-0597">Phosphoprotein</keyword>
<organism evidence="13 14">
    <name type="scientific">Fulvivirga kasyanovii</name>
    <dbReference type="NCBI Taxonomy" id="396812"/>
    <lineage>
        <taxon>Bacteria</taxon>
        <taxon>Pseudomonadati</taxon>
        <taxon>Bacteroidota</taxon>
        <taxon>Cytophagia</taxon>
        <taxon>Cytophagales</taxon>
        <taxon>Fulvivirgaceae</taxon>
        <taxon>Fulvivirga</taxon>
    </lineage>
</organism>
<feature type="transmembrane region" description="Helical" evidence="11">
    <location>
        <begin position="400"/>
        <end position="419"/>
    </location>
</feature>
<dbReference type="Pfam" id="PF02518">
    <property type="entry name" value="HATPase_c"/>
    <property type="match status" value="1"/>
</dbReference>
<dbReference type="PROSITE" id="PS50005">
    <property type="entry name" value="TPR"/>
    <property type="match status" value="2"/>
</dbReference>
<keyword evidence="11" id="KW-0812">Transmembrane</keyword>
<feature type="coiled-coil region" evidence="10">
    <location>
        <begin position="238"/>
        <end position="265"/>
    </location>
</feature>
<evidence type="ECO:0000259" key="12">
    <source>
        <dbReference type="PROSITE" id="PS50109"/>
    </source>
</evidence>
<dbReference type="InterPro" id="IPR011712">
    <property type="entry name" value="Sig_transdc_His_kin_sub3_dim/P"/>
</dbReference>
<keyword evidence="7" id="KW-0067">ATP-binding</keyword>
<dbReference type="InterPro" id="IPR050482">
    <property type="entry name" value="Sensor_HK_TwoCompSys"/>
</dbReference>
<dbReference type="Gene3D" id="1.20.5.1930">
    <property type="match status" value="1"/>
</dbReference>
<keyword evidence="11" id="KW-0472">Membrane</keyword>
<keyword evidence="10" id="KW-0175">Coiled coil</keyword>
<evidence type="ECO:0000313" key="13">
    <source>
        <dbReference type="EMBL" id="MTI27595.1"/>
    </source>
</evidence>
<feature type="coiled-coil region" evidence="10">
    <location>
        <begin position="365"/>
        <end position="447"/>
    </location>
</feature>
<dbReference type="PROSITE" id="PS50109">
    <property type="entry name" value="HIS_KIN"/>
    <property type="match status" value="1"/>
</dbReference>
<evidence type="ECO:0000256" key="5">
    <source>
        <dbReference type="ARBA" id="ARBA00022741"/>
    </source>
</evidence>
<feature type="repeat" description="TPR" evidence="9">
    <location>
        <begin position="152"/>
        <end position="185"/>
    </location>
</feature>
<evidence type="ECO:0000256" key="4">
    <source>
        <dbReference type="ARBA" id="ARBA00022679"/>
    </source>
</evidence>
<keyword evidence="11" id="KW-1133">Transmembrane helix</keyword>
<proteinExistence type="predicted"/>
<dbReference type="Gene3D" id="3.30.565.10">
    <property type="entry name" value="Histidine kinase-like ATPase, C-terminal domain"/>
    <property type="match status" value="1"/>
</dbReference>
<dbReference type="InterPro" id="IPR003594">
    <property type="entry name" value="HATPase_dom"/>
</dbReference>
<dbReference type="SMART" id="SM00028">
    <property type="entry name" value="TPR"/>
    <property type="match status" value="7"/>
</dbReference>
<evidence type="ECO:0000256" key="7">
    <source>
        <dbReference type="ARBA" id="ARBA00022840"/>
    </source>
</evidence>
<dbReference type="CDD" id="cd16917">
    <property type="entry name" value="HATPase_UhpB-NarQ-NarX-like"/>
    <property type="match status" value="1"/>
</dbReference>
<evidence type="ECO:0000313" key="14">
    <source>
        <dbReference type="Proteomes" id="UP000798808"/>
    </source>
</evidence>
<feature type="repeat" description="TPR" evidence="9">
    <location>
        <begin position="272"/>
        <end position="305"/>
    </location>
</feature>
<protein>
    <recommendedName>
        <fullName evidence="2">histidine kinase</fullName>
        <ecNumber evidence="2">2.7.13.3</ecNumber>
    </recommendedName>
</protein>
<feature type="domain" description="Histidine kinase" evidence="12">
    <location>
        <begin position="570"/>
        <end position="656"/>
    </location>
</feature>
<evidence type="ECO:0000256" key="8">
    <source>
        <dbReference type="ARBA" id="ARBA00023012"/>
    </source>
</evidence>
<dbReference type="EC" id="2.7.13.3" evidence="2"/>
<accession>A0ABW9RUW0</accession>
<dbReference type="SUPFAM" id="SSF55874">
    <property type="entry name" value="ATPase domain of HSP90 chaperone/DNA topoisomerase II/histidine kinase"/>
    <property type="match status" value="1"/>
</dbReference>
<keyword evidence="6" id="KW-0418">Kinase</keyword>
<gene>
    <name evidence="13" type="ORF">E1163_21740</name>
</gene>
<evidence type="ECO:0000256" key="11">
    <source>
        <dbReference type="SAM" id="Phobius"/>
    </source>
</evidence>
<dbReference type="InterPro" id="IPR011990">
    <property type="entry name" value="TPR-like_helical_dom_sf"/>
</dbReference>
<dbReference type="InterPro" id="IPR036890">
    <property type="entry name" value="HATPase_C_sf"/>
</dbReference>
<evidence type="ECO:0000256" key="6">
    <source>
        <dbReference type="ARBA" id="ARBA00022777"/>
    </source>
</evidence>
<dbReference type="SUPFAM" id="SSF48452">
    <property type="entry name" value="TPR-like"/>
    <property type="match status" value="2"/>
</dbReference>
<keyword evidence="8" id="KW-0902">Two-component regulatory system</keyword>
<evidence type="ECO:0000256" key="2">
    <source>
        <dbReference type="ARBA" id="ARBA00012438"/>
    </source>
</evidence>
<dbReference type="Proteomes" id="UP000798808">
    <property type="component" value="Unassembled WGS sequence"/>
</dbReference>
<dbReference type="Gene3D" id="1.25.40.10">
    <property type="entry name" value="Tetratricopeptide repeat domain"/>
    <property type="match status" value="2"/>
</dbReference>
<dbReference type="EMBL" id="SMLW01000634">
    <property type="protein sequence ID" value="MTI27595.1"/>
    <property type="molecule type" value="Genomic_DNA"/>
</dbReference>
<dbReference type="SMART" id="SM00387">
    <property type="entry name" value="HATPase_c"/>
    <property type="match status" value="1"/>
</dbReference>
<dbReference type="PANTHER" id="PTHR24421">
    <property type="entry name" value="NITRATE/NITRITE SENSOR PROTEIN NARX-RELATED"/>
    <property type="match status" value="1"/>
</dbReference>
<dbReference type="InterPro" id="IPR005467">
    <property type="entry name" value="His_kinase_dom"/>
</dbReference>
<keyword evidence="14" id="KW-1185">Reference proteome</keyword>
<keyword evidence="5" id="KW-0547">Nucleotide-binding</keyword>
<evidence type="ECO:0000256" key="3">
    <source>
        <dbReference type="ARBA" id="ARBA00022553"/>
    </source>
</evidence>